<dbReference type="OrthoDB" id="10028886at2759"/>
<dbReference type="GO" id="GO:0050334">
    <property type="term" value="F:thiaminase activity"/>
    <property type="evidence" value="ECO:0007669"/>
    <property type="project" value="InterPro"/>
</dbReference>
<dbReference type="FunFam" id="1.20.910.10:FF:000003">
    <property type="entry name" value="Hydroxymethylpyrimidine/phosphomethylpyrimidine kinase THI20"/>
    <property type="match status" value="1"/>
</dbReference>
<dbReference type="InterPro" id="IPR004305">
    <property type="entry name" value="Thiaminase-2/PQQC"/>
</dbReference>
<evidence type="ECO:0000313" key="3">
    <source>
        <dbReference type="Proteomes" id="UP000193144"/>
    </source>
</evidence>
<organism evidence="2 3">
    <name type="scientific">Clohesyomyces aquaticus</name>
    <dbReference type="NCBI Taxonomy" id="1231657"/>
    <lineage>
        <taxon>Eukaryota</taxon>
        <taxon>Fungi</taxon>
        <taxon>Dikarya</taxon>
        <taxon>Ascomycota</taxon>
        <taxon>Pezizomycotina</taxon>
        <taxon>Dothideomycetes</taxon>
        <taxon>Pleosporomycetidae</taxon>
        <taxon>Pleosporales</taxon>
        <taxon>Lindgomycetaceae</taxon>
        <taxon>Clohesyomyces</taxon>
    </lineage>
</organism>
<dbReference type="GO" id="GO:0006772">
    <property type="term" value="P:thiamine metabolic process"/>
    <property type="evidence" value="ECO:0007669"/>
    <property type="project" value="InterPro"/>
</dbReference>
<reference evidence="2 3" key="1">
    <citation type="submission" date="2016-07" db="EMBL/GenBank/DDBJ databases">
        <title>Pervasive Adenine N6-methylation of Active Genes in Fungi.</title>
        <authorList>
            <consortium name="DOE Joint Genome Institute"/>
            <person name="Mondo S.J."/>
            <person name="Dannebaum R.O."/>
            <person name="Kuo R.C."/>
            <person name="Labutti K."/>
            <person name="Haridas S."/>
            <person name="Kuo A."/>
            <person name="Salamov A."/>
            <person name="Ahrendt S.R."/>
            <person name="Lipzen A."/>
            <person name="Sullivan W."/>
            <person name="Andreopoulos W.B."/>
            <person name="Clum A."/>
            <person name="Lindquist E."/>
            <person name="Daum C."/>
            <person name="Ramamoorthy G.K."/>
            <person name="Gryganskyi A."/>
            <person name="Culley D."/>
            <person name="Magnuson J.K."/>
            <person name="James T.Y."/>
            <person name="O'Malley M.A."/>
            <person name="Stajich J.E."/>
            <person name="Spatafora J.W."/>
            <person name="Visel A."/>
            <person name="Grigoriev I.V."/>
        </authorList>
    </citation>
    <scope>NUCLEOTIDE SEQUENCE [LARGE SCALE GENOMIC DNA]</scope>
    <source>
        <strain evidence="2 3">CBS 115471</strain>
    </source>
</reference>
<protein>
    <recommendedName>
        <fullName evidence="1">Thiaminase-2/PQQC domain-containing protein</fullName>
    </recommendedName>
</protein>
<dbReference type="GO" id="GO:0005829">
    <property type="term" value="C:cytosol"/>
    <property type="evidence" value="ECO:0007669"/>
    <property type="project" value="TreeGrafter"/>
</dbReference>
<dbReference type="PANTHER" id="PTHR43198">
    <property type="entry name" value="BIFUNCTIONAL TH2 PROTEIN"/>
    <property type="match status" value="1"/>
</dbReference>
<dbReference type="Gene3D" id="1.20.910.10">
    <property type="entry name" value="Heme oxygenase-like"/>
    <property type="match status" value="1"/>
</dbReference>
<evidence type="ECO:0000313" key="2">
    <source>
        <dbReference type="EMBL" id="ORY14388.1"/>
    </source>
</evidence>
<dbReference type="AlphaFoldDB" id="A0A1Y1ZVY9"/>
<keyword evidence="3" id="KW-1185">Reference proteome</keyword>
<dbReference type="InterPro" id="IPR016084">
    <property type="entry name" value="Haem_Oase-like_multi-hlx"/>
</dbReference>
<dbReference type="STRING" id="1231657.A0A1Y1ZVY9"/>
<dbReference type="InterPro" id="IPR027574">
    <property type="entry name" value="Thiaminase_II"/>
</dbReference>
<dbReference type="PANTHER" id="PTHR43198:SF2">
    <property type="entry name" value="SI:CH1073-67J19.1-RELATED"/>
    <property type="match status" value="1"/>
</dbReference>
<comment type="caution">
    <text evidence="2">The sequence shown here is derived from an EMBL/GenBank/DDBJ whole genome shotgun (WGS) entry which is preliminary data.</text>
</comment>
<dbReference type="Pfam" id="PF03070">
    <property type="entry name" value="TENA_THI-4"/>
    <property type="match status" value="1"/>
</dbReference>
<gene>
    <name evidence="2" type="ORF">BCR34DRAFT_231403</name>
</gene>
<dbReference type="Proteomes" id="UP000193144">
    <property type="component" value="Unassembled WGS sequence"/>
</dbReference>
<accession>A0A1Y1ZVY9</accession>
<dbReference type="SUPFAM" id="SSF48613">
    <property type="entry name" value="Heme oxygenase-like"/>
    <property type="match status" value="1"/>
</dbReference>
<feature type="domain" description="Thiaminase-2/PQQC" evidence="1">
    <location>
        <begin position="93"/>
        <end position="300"/>
    </location>
</feature>
<dbReference type="NCBIfam" id="TIGR04306">
    <property type="entry name" value="salvage_TenA"/>
    <property type="match status" value="1"/>
</dbReference>
<name>A0A1Y1ZVY9_9PLEO</name>
<dbReference type="InterPro" id="IPR050967">
    <property type="entry name" value="Thiamine_Salvage_TenA"/>
</dbReference>
<sequence>MTMSDKLNESSKGGSFGPTVVIVDGQLYALTTIGGVSNSQIVSSPADYALKGVQEKLTNALRDPNTKVINLHQTVFTLPFGPGGFVNYLLSRADIQAAWKKHTEHEFLNRLADGTLPVHAFKYYLIQDYLYLVHFARAHALAAYKSSSMDRISRSAAIILHIQREMSLHLTYCAEFGVSLAEIENMPESQACTAYTRFILDVGMKEDWFALQIAMAPCLIGYGMIARRLHDDERTVKGEQGNKYWRWIENYVADDYSEAVRMGTDVLNEHAMRQSPSRIEELVKIFIHATNMETGFWDMGFGEIGSGVDK</sequence>
<dbReference type="CDD" id="cd19367">
    <property type="entry name" value="TenA_C_ScTHI20-like"/>
    <property type="match status" value="1"/>
</dbReference>
<evidence type="ECO:0000259" key="1">
    <source>
        <dbReference type="Pfam" id="PF03070"/>
    </source>
</evidence>
<dbReference type="EMBL" id="MCFA01000033">
    <property type="protein sequence ID" value="ORY14388.1"/>
    <property type="molecule type" value="Genomic_DNA"/>
</dbReference>
<proteinExistence type="predicted"/>